<feature type="domain" description="General secretion pathway GspH" evidence="12">
    <location>
        <begin position="41"/>
        <end position="158"/>
    </location>
</feature>
<evidence type="ECO:0000313" key="13">
    <source>
        <dbReference type="EMBL" id="MBN8430338.1"/>
    </source>
</evidence>
<evidence type="ECO:0000256" key="8">
    <source>
        <dbReference type="ARBA" id="ARBA00023136"/>
    </source>
</evidence>
<keyword evidence="7 11" id="KW-1133">Transmembrane helix</keyword>
<reference evidence="13 14" key="1">
    <citation type="submission" date="2020-12" db="EMBL/GenBank/DDBJ databases">
        <title>Oil enriched cultivation method for isolating marine PHA-producing bacteria.</title>
        <authorList>
            <person name="Zheng W."/>
            <person name="Yu S."/>
            <person name="Huang Y."/>
        </authorList>
    </citation>
    <scope>NUCLEOTIDE SEQUENCE [LARGE SCALE GENOMIC DNA]</scope>
    <source>
        <strain evidence="13 14">SN0-2</strain>
    </source>
</reference>
<name>A0ABS3E4W5_9GAMM</name>
<evidence type="ECO:0000256" key="5">
    <source>
        <dbReference type="ARBA" id="ARBA00022519"/>
    </source>
</evidence>
<evidence type="ECO:0000256" key="1">
    <source>
        <dbReference type="ARBA" id="ARBA00004377"/>
    </source>
</evidence>
<evidence type="ECO:0000256" key="3">
    <source>
        <dbReference type="ARBA" id="ARBA00022475"/>
    </source>
</evidence>
<dbReference type="Gene3D" id="3.55.40.10">
    <property type="entry name" value="minor pseudopilin epsh domain"/>
    <property type="match status" value="1"/>
</dbReference>
<evidence type="ECO:0000256" key="4">
    <source>
        <dbReference type="ARBA" id="ARBA00022481"/>
    </source>
</evidence>
<dbReference type="Proteomes" id="UP000664293">
    <property type="component" value="Unassembled WGS sequence"/>
</dbReference>
<dbReference type="Pfam" id="PF07963">
    <property type="entry name" value="N_methyl"/>
    <property type="match status" value="1"/>
</dbReference>
<dbReference type="SUPFAM" id="SSF54523">
    <property type="entry name" value="Pili subunits"/>
    <property type="match status" value="1"/>
</dbReference>
<dbReference type="Pfam" id="PF12019">
    <property type="entry name" value="GspH"/>
    <property type="match status" value="1"/>
</dbReference>
<dbReference type="InterPro" id="IPR012902">
    <property type="entry name" value="N_methyl_site"/>
</dbReference>
<feature type="transmembrane region" description="Helical" evidence="11">
    <location>
        <begin position="6"/>
        <end position="29"/>
    </location>
</feature>
<gene>
    <name evidence="13" type="ORF">JF535_05655</name>
</gene>
<keyword evidence="6 11" id="KW-0812">Transmembrane</keyword>
<keyword evidence="14" id="KW-1185">Reference proteome</keyword>
<sequence>MNARGLTLVELLITLSILGILLAIGLPSFQQQLESNRTRTAADSLLQAIKLTRNKAVVTNQRATLRKRGDWQSGWEIFHDRDFDGERDPGEDPIATGEPLTGVTIRANGPLANYVSFIGTGESRFAGTASSGGFQAGSFTICPANGGSGYRLVLARSGRVRVDTITAADC</sequence>
<organism evidence="13 14">
    <name type="scientific">Microbulbifer salipaludis</name>
    <dbReference type="NCBI Taxonomy" id="187980"/>
    <lineage>
        <taxon>Bacteria</taxon>
        <taxon>Pseudomonadati</taxon>
        <taxon>Pseudomonadota</taxon>
        <taxon>Gammaproteobacteria</taxon>
        <taxon>Cellvibrionales</taxon>
        <taxon>Microbulbiferaceae</taxon>
        <taxon>Microbulbifer</taxon>
    </lineage>
</organism>
<evidence type="ECO:0000256" key="6">
    <source>
        <dbReference type="ARBA" id="ARBA00022692"/>
    </source>
</evidence>
<keyword evidence="3" id="KW-1003">Cell membrane</keyword>
<accession>A0ABS3E4W5</accession>
<evidence type="ECO:0000256" key="10">
    <source>
        <dbReference type="ARBA" id="ARBA00030775"/>
    </source>
</evidence>
<dbReference type="InterPro" id="IPR022346">
    <property type="entry name" value="T2SS_GspH"/>
</dbReference>
<keyword evidence="4" id="KW-0488">Methylation</keyword>
<proteinExistence type="inferred from homology"/>
<dbReference type="NCBIfam" id="TIGR02532">
    <property type="entry name" value="IV_pilin_GFxxxE"/>
    <property type="match status" value="1"/>
</dbReference>
<protein>
    <recommendedName>
        <fullName evidence="2">Type II secretion system protein H</fullName>
    </recommendedName>
    <alternativeName>
        <fullName evidence="10">General secretion pathway protein H</fullName>
    </alternativeName>
</protein>
<comment type="subcellular location">
    <subcellularLocation>
        <location evidence="1">Cell inner membrane</location>
        <topology evidence="1">Single-pass membrane protein</topology>
    </subcellularLocation>
</comment>
<evidence type="ECO:0000256" key="9">
    <source>
        <dbReference type="ARBA" id="ARBA00025772"/>
    </source>
</evidence>
<keyword evidence="5" id="KW-0997">Cell inner membrane</keyword>
<evidence type="ECO:0000259" key="12">
    <source>
        <dbReference type="Pfam" id="PF12019"/>
    </source>
</evidence>
<evidence type="ECO:0000313" key="14">
    <source>
        <dbReference type="Proteomes" id="UP000664293"/>
    </source>
</evidence>
<evidence type="ECO:0000256" key="7">
    <source>
        <dbReference type="ARBA" id="ARBA00022989"/>
    </source>
</evidence>
<dbReference type="RefSeq" id="WP_207000014.1">
    <property type="nucleotide sequence ID" value="NZ_JAEKJR010000001.1"/>
</dbReference>
<evidence type="ECO:0000256" key="2">
    <source>
        <dbReference type="ARBA" id="ARBA00021549"/>
    </source>
</evidence>
<comment type="similarity">
    <text evidence="9">Belongs to the GSP H family.</text>
</comment>
<keyword evidence="8 11" id="KW-0472">Membrane</keyword>
<dbReference type="InterPro" id="IPR045584">
    <property type="entry name" value="Pilin-like"/>
</dbReference>
<evidence type="ECO:0000256" key="11">
    <source>
        <dbReference type="SAM" id="Phobius"/>
    </source>
</evidence>
<dbReference type="EMBL" id="JAEKJR010000001">
    <property type="protein sequence ID" value="MBN8430338.1"/>
    <property type="molecule type" value="Genomic_DNA"/>
</dbReference>
<comment type="caution">
    <text evidence="13">The sequence shown here is derived from an EMBL/GenBank/DDBJ whole genome shotgun (WGS) entry which is preliminary data.</text>
</comment>
<dbReference type="PROSITE" id="PS00409">
    <property type="entry name" value="PROKAR_NTER_METHYL"/>
    <property type="match status" value="1"/>
</dbReference>